<gene>
    <name evidence="4" type="ORF">VQ03_06770</name>
</gene>
<dbReference type="Gene3D" id="3.40.630.30">
    <property type="match status" value="1"/>
</dbReference>
<dbReference type="InterPro" id="IPR016181">
    <property type="entry name" value="Acyl_CoA_acyltransferase"/>
</dbReference>
<organism evidence="4 5">
    <name type="scientific">Methylobacterium tarhaniae</name>
    <dbReference type="NCBI Taxonomy" id="1187852"/>
    <lineage>
        <taxon>Bacteria</taxon>
        <taxon>Pseudomonadati</taxon>
        <taxon>Pseudomonadota</taxon>
        <taxon>Alphaproteobacteria</taxon>
        <taxon>Hyphomicrobiales</taxon>
        <taxon>Methylobacteriaceae</taxon>
        <taxon>Methylobacterium</taxon>
    </lineage>
</organism>
<evidence type="ECO:0000256" key="1">
    <source>
        <dbReference type="ARBA" id="ARBA00022679"/>
    </source>
</evidence>
<reference evidence="4 5" key="1">
    <citation type="submission" date="2015-03" db="EMBL/GenBank/DDBJ databases">
        <title>Genome sequencing of Methylobacterium tarhaniae DSM 25844.</title>
        <authorList>
            <person name="Chaudhry V."/>
            <person name="Patil P.B."/>
        </authorList>
    </citation>
    <scope>NUCLEOTIDE SEQUENCE [LARGE SCALE GENOMIC DNA]</scope>
    <source>
        <strain evidence="4 5">DSM 25844</strain>
    </source>
</reference>
<dbReference type="SUPFAM" id="SSF55729">
    <property type="entry name" value="Acyl-CoA N-acyltransferases (Nat)"/>
    <property type="match status" value="1"/>
</dbReference>
<dbReference type="Proteomes" id="UP000036449">
    <property type="component" value="Unassembled WGS sequence"/>
</dbReference>
<dbReference type="PANTHER" id="PTHR43877">
    <property type="entry name" value="AMINOALKYLPHOSPHONATE N-ACETYLTRANSFERASE-RELATED-RELATED"/>
    <property type="match status" value="1"/>
</dbReference>
<comment type="caution">
    <text evidence="4">The sequence shown here is derived from an EMBL/GenBank/DDBJ whole genome shotgun (WGS) entry which is preliminary data.</text>
</comment>
<keyword evidence="5" id="KW-1185">Reference proteome</keyword>
<dbReference type="InterPro" id="IPR000182">
    <property type="entry name" value="GNAT_dom"/>
</dbReference>
<evidence type="ECO:0000256" key="2">
    <source>
        <dbReference type="ARBA" id="ARBA00023315"/>
    </source>
</evidence>
<dbReference type="CDD" id="cd04301">
    <property type="entry name" value="NAT_SF"/>
    <property type="match status" value="1"/>
</dbReference>
<keyword evidence="1 4" id="KW-0808">Transferase</keyword>
<dbReference type="OrthoDB" id="275336at2"/>
<evidence type="ECO:0000313" key="5">
    <source>
        <dbReference type="Proteomes" id="UP000036449"/>
    </source>
</evidence>
<dbReference type="PROSITE" id="PS51186">
    <property type="entry name" value="GNAT"/>
    <property type="match status" value="1"/>
</dbReference>
<feature type="domain" description="N-acetyltransferase" evidence="3">
    <location>
        <begin position="47"/>
        <end position="188"/>
    </location>
</feature>
<dbReference type="EMBL" id="LABZ01000037">
    <property type="protein sequence ID" value="KMO43818.1"/>
    <property type="molecule type" value="Genomic_DNA"/>
</dbReference>
<accession>A0A0J6TDT0</accession>
<sequence>MCLDGYTPIPPTHVAAVVTYLEMREPPPPRPRDTEPLPLAAIGTDIARYRALYAAIGTSWLWFGRARMSDDALLAILGDPEVEALALTEDGRDIGLLELDRRQPGEVELGYFGLVPEAVGRGRGRRLMDEALRRAFARPIRRFWVHTCTFDHPGAVDFYRRSGFRPYARAIEVTPDPRLAGDMPRDAAGQIPLLGE</sequence>
<dbReference type="AlphaFoldDB" id="A0A0J6TDT0"/>
<dbReference type="Pfam" id="PF00583">
    <property type="entry name" value="Acetyltransf_1"/>
    <property type="match status" value="1"/>
</dbReference>
<dbReference type="GO" id="GO:0016747">
    <property type="term" value="F:acyltransferase activity, transferring groups other than amino-acyl groups"/>
    <property type="evidence" value="ECO:0007669"/>
    <property type="project" value="InterPro"/>
</dbReference>
<evidence type="ECO:0000313" key="4">
    <source>
        <dbReference type="EMBL" id="KMO43818.1"/>
    </source>
</evidence>
<keyword evidence="2" id="KW-0012">Acyltransferase</keyword>
<name>A0A0J6TDT0_9HYPH</name>
<dbReference type="PATRIC" id="fig|1187852.3.peg.4729"/>
<protein>
    <submittedName>
        <fullName evidence="4">GCN5 family acetyltransferase</fullName>
    </submittedName>
</protein>
<evidence type="ECO:0000259" key="3">
    <source>
        <dbReference type="PROSITE" id="PS51186"/>
    </source>
</evidence>
<proteinExistence type="predicted"/>
<dbReference type="InterPro" id="IPR050832">
    <property type="entry name" value="Bact_Acetyltransf"/>
</dbReference>